<proteinExistence type="predicted"/>
<reference evidence="2 3" key="1">
    <citation type="submission" date="2021-02" db="EMBL/GenBank/DDBJ databases">
        <title>De Novo genome assembly of isolated myxobacteria.</title>
        <authorList>
            <person name="Stevens D.C."/>
        </authorList>
    </citation>
    <scope>NUCLEOTIDE SEQUENCE [LARGE SCALE GENOMIC DNA]</scope>
    <source>
        <strain evidence="3">SCPEA02</strain>
    </source>
</reference>
<keyword evidence="1" id="KW-0732">Signal</keyword>
<evidence type="ECO:0000313" key="2">
    <source>
        <dbReference type="EMBL" id="QSQ23201.1"/>
    </source>
</evidence>
<accession>A0ABX7NW81</accession>
<evidence type="ECO:0000313" key="3">
    <source>
        <dbReference type="Proteomes" id="UP000662747"/>
    </source>
</evidence>
<evidence type="ECO:0008006" key="4">
    <source>
        <dbReference type="Google" id="ProtNLM"/>
    </source>
</evidence>
<evidence type="ECO:0000256" key="1">
    <source>
        <dbReference type="SAM" id="SignalP"/>
    </source>
</evidence>
<gene>
    <name evidence="2" type="ORF">JY651_50380</name>
</gene>
<protein>
    <recommendedName>
        <fullName evidence="4">Lipoprotein</fullName>
    </recommendedName>
</protein>
<sequence length="255" mass="27196">MGKTIHIRNGGALTMAMKVMGHVLAAAILSGVAGCAGADSTGPASSDRMQQGVVAASECVSRFEGITHCAVGEASLASTEDGVTVSRMQGEGDGVNSHFERARHWRQAVLNRGEVGPLHFAARSGDQVVSTLDLVPGSTGKELAVRPFFSGTAEGSAYKVTYYLGDTVQASVVRPSNGFEQWLLDREIDAWIERSTRLEAARVTTALTDVERERQVASSGRLILRHLNAPFPALARNRAPMPPRLLHSANGPFFL</sequence>
<dbReference type="RefSeq" id="WP_206724776.1">
    <property type="nucleotide sequence ID" value="NZ_CP071090.1"/>
</dbReference>
<organism evidence="2 3">
    <name type="scientific">Pyxidicoccus parkwayensis</name>
    <dbReference type="NCBI Taxonomy" id="2813578"/>
    <lineage>
        <taxon>Bacteria</taxon>
        <taxon>Pseudomonadati</taxon>
        <taxon>Myxococcota</taxon>
        <taxon>Myxococcia</taxon>
        <taxon>Myxococcales</taxon>
        <taxon>Cystobacterineae</taxon>
        <taxon>Myxococcaceae</taxon>
        <taxon>Pyxidicoccus</taxon>
    </lineage>
</organism>
<dbReference type="PROSITE" id="PS51257">
    <property type="entry name" value="PROKAR_LIPOPROTEIN"/>
    <property type="match status" value="1"/>
</dbReference>
<name>A0ABX7NW81_9BACT</name>
<feature type="chain" id="PRO_5045501981" description="Lipoprotein" evidence="1">
    <location>
        <begin position="26"/>
        <end position="255"/>
    </location>
</feature>
<keyword evidence="3" id="KW-1185">Reference proteome</keyword>
<dbReference type="EMBL" id="CP071090">
    <property type="protein sequence ID" value="QSQ23201.1"/>
    <property type="molecule type" value="Genomic_DNA"/>
</dbReference>
<dbReference type="Proteomes" id="UP000662747">
    <property type="component" value="Chromosome"/>
</dbReference>
<feature type="signal peptide" evidence="1">
    <location>
        <begin position="1"/>
        <end position="25"/>
    </location>
</feature>